<evidence type="ECO:0000259" key="5">
    <source>
        <dbReference type="SMART" id="SM00547"/>
    </source>
</evidence>
<protein>
    <recommendedName>
        <fullName evidence="5">RanBP2-type domain-containing protein</fullName>
    </recommendedName>
</protein>
<feature type="compositionally biased region" description="Polar residues" evidence="4">
    <location>
        <begin position="48"/>
        <end position="85"/>
    </location>
</feature>
<dbReference type="Proteomes" id="UP000054549">
    <property type="component" value="Unassembled WGS sequence"/>
</dbReference>
<dbReference type="FunCoup" id="A0A0C2XIX2">
    <property type="interactions" value="17"/>
</dbReference>
<feature type="compositionally biased region" description="Basic and acidic residues" evidence="4">
    <location>
        <begin position="486"/>
        <end position="501"/>
    </location>
</feature>
<accession>A0A0C2XIX2</accession>
<feature type="region of interest" description="Disordered" evidence="4">
    <location>
        <begin position="1"/>
        <end position="23"/>
    </location>
</feature>
<evidence type="ECO:0000256" key="3">
    <source>
        <dbReference type="ARBA" id="ARBA00022833"/>
    </source>
</evidence>
<keyword evidence="1" id="KW-0479">Metal-binding</keyword>
<feature type="region of interest" description="Disordered" evidence="4">
    <location>
        <begin position="554"/>
        <end position="619"/>
    </location>
</feature>
<dbReference type="Gene3D" id="4.10.1060.10">
    <property type="entry name" value="Zinc finger, RanBP2-type"/>
    <property type="match status" value="1"/>
</dbReference>
<gene>
    <name evidence="6" type="ORF">M378DRAFT_8076</name>
</gene>
<keyword evidence="7" id="KW-1185">Reference proteome</keyword>
<organism evidence="6 7">
    <name type="scientific">Amanita muscaria (strain Koide BX008)</name>
    <dbReference type="NCBI Taxonomy" id="946122"/>
    <lineage>
        <taxon>Eukaryota</taxon>
        <taxon>Fungi</taxon>
        <taxon>Dikarya</taxon>
        <taxon>Basidiomycota</taxon>
        <taxon>Agaricomycotina</taxon>
        <taxon>Agaricomycetes</taxon>
        <taxon>Agaricomycetidae</taxon>
        <taxon>Agaricales</taxon>
        <taxon>Pluteineae</taxon>
        <taxon>Amanitaceae</taxon>
        <taxon>Amanita</taxon>
    </lineage>
</organism>
<dbReference type="HOGENOM" id="CLU_015888_0_0_1"/>
<name>A0A0C2XIX2_AMAMK</name>
<feature type="domain" description="RanBP2-type" evidence="5">
    <location>
        <begin position="724"/>
        <end position="749"/>
    </location>
</feature>
<evidence type="ECO:0000256" key="2">
    <source>
        <dbReference type="ARBA" id="ARBA00022771"/>
    </source>
</evidence>
<keyword evidence="3" id="KW-0862">Zinc</keyword>
<dbReference type="GO" id="GO:0008270">
    <property type="term" value="F:zinc ion binding"/>
    <property type="evidence" value="ECO:0007669"/>
    <property type="project" value="UniProtKB-KW"/>
</dbReference>
<evidence type="ECO:0000256" key="4">
    <source>
        <dbReference type="SAM" id="MobiDB-lite"/>
    </source>
</evidence>
<evidence type="ECO:0000256" key="1">
    <source>
        <dbReference type="ARBA" id="ARBA00022723"/>
    </source>
</evidence>
<evidence type="ECO:0000313" key="7">
    <source>
        <dbReference type="Proteomes" id="UP000054549"/>
    </source>
</evidence>
<feature type="region of interest" description="Disordered" evidence="4">
    <location>
        <begin position="48"/>
        <end position="115"/>
    </location>
</feature>
<feature type="compositionally biased region" description="Polar residues" evidence="4">
    <location>
        <begin position="105"/>
        <end position="115"/>
    </location>
</feature>
<dbReference type="SMART" id="SM00547">
    <property type="entry name" value="ZnF_RBZ"/>
    <property type="match status" value="1"/>
</dbReference>
<dbReference type="InParanoid" id="A0A0C2XIX2"/>
<proteinExistence type="predicted"/>
<keyword evidence="2" id="KW-0863">Zinc-finger</keyword>
<feature type="region of interest" description="Disordered" evidence="4">
    <location>
        <begin position="388"/>
        <end position="432"/>
    </location>
</feature>
<feature type="compositionally biased region" description="Polar residues" evidence="4">
    <location>
        <begin position="292"/>
        <end position="310"/>
    </location>
</feature>
<dbReference type="InterPro" id="IPR001876">
    <property type="entry name" value="Znf_RanBP2"/>
</dbReference>
<dbReference type="AlphaFoldDB" id="A0A0C2XIX2"/>
<evidence type="ECO:0000313" key="6">
    <source>
        <dbReference type="EMBL" id="KIL69426.1"/>
    </source>
</evidence>
<feature type="region of interest" description="Disordered" evidence="4">
    <location>
        <begin position="459"/>
        <end position="535"/>
    </location>
</feature>
<feature type="compositionally biased region" description="Pro residues" evidence="4">
    <location>
        <begin position="337"/>
        <end position="346"/>
    </location>
</feature>
<dbReference type="OrthoDB" id="79830at2759"/>
<dbReference type="STRING" id="946122.A0A0C2XIX2"/>
<feature type="compositionally biased region" description="Polar residues" evidence="4">
    <location>
        <begin position="176"/>
        <end position="204"/>
    </location>
</feature>
<sequence length="750" mass="80475">MSAIRHDRRGLRAMQASPYTRPAKKSSWSFSTLLGFLNPLRLGSWNDDSASEGSNEGLPISSTSTDVEDFSQSTSKQSLHNTMQTDPKHSQRLLDPPRDRRFQPPTKTASAQKQSVAAALSLGDIDDSCPTKNIEIVTKFLEERGGNPMSSVELEGVISLLRKSAQPEKHEPFRFSFSTSPTPGRSNSPDTVGTASNNETTQQPRKMMAKNPNGVYRWRGGGSARSARSRNRYASPAFGPSRSVPDKLILKDNPASGDAGRTDNKRRRINDDVTSSPPTKLPARVNGPTAAQPASSDTSNTISPHSANSRQVNGLGAQLKVNGTTNSTSISLRAPGLPKPTTPAVPSPLRQAWSGSSSDVSTSPVQTPPTPPKPTKAANLMAELIKEATQPKKPDVSNPYQTASPVKITPSASKPRPKRTRPSRSTQMEATNTTVDGEMKSDETRVDKITPQAIIEATLPKGSKRARPPAHFEKPANSEAIPTVESTREDTQLSSTKESRESPYTVEEVDEDEDARSRVSKKPKPYLNGRGIPSERRDVPIVEQVIDVEMNGVNEKPAPRIAPPPLISPATTAPSKGIFGHKPSSIPKEPSKLRFSYQPENPASQAPSPPPPEVASETKAEPLPTQMAIAKAADPKAAALALPTSSLPVFTFAFAAISTIVPSSDEKLAREQAISRAESSLPRFSFISRPESNPPAPTIAPVPVQAFNWSAVGIKPPPTDGAGGNWECSTCMLSNPPTAVEKCTVCDTPR</sequence>
<feature type="compositionally biased region" description="Low complexity" evidence="4">
    <location>
        <begin position="354"/>
        <end position="365"/>
    </location>
</feature>
<reference evidence="6 7" key="1">
    <citation type="submission" date="2014-04" db="EMBL/GenBank/DDBJ databases">
        <title>Evolutionary Origins and Diversification of the Mycorrhizal Mutualists.</title>
        <authorList>
            <consortium name="DOE Joint Genome Institute"/>
            <consortium name="Mycorrhizal Genomics Consortium"/>
            <person name="Kohler A."/>
            <person name="Kuo A."/>
            <person name="Nagy L.G."/>
            <person name="Floudas D."/>
            <person name="Copeland A."/>
            <person name="Barry K.W."/>
            <person name="Cichocki N."/>
            <person name="Veneault-Fourrey C."/>
            <person name="LaButti K."/>
            <person name="Lindquist E.A."/>
            <person name="Lipzen A."/>
            <person name="Lundell T."/>
            <person name="Morin E."/>
            <person name="Murat C."/>
            <person name="Riley R."/>
            <person name="Ohm R."/>
            <person name="Sun H."/>
            <person name="Tunlid A."/>
            <person name="Henrissat B."/>
            <person name="Grigoriev I.V."/>
            <person name="Hibbett D.S."/>
            <person name="Martin F."/>
        </authorList>
    </citation>
    <scope>NUCLEOTIDE SEQUENCE [LARGE SCALE GENOMIC DNA]</scope>
    <source>
        <strain evidence="6 7">Koide BX008</strain>
    </source>
</reference>
<feature type="region of interest" description="Disordered" evidence="4">
    <location>
        <begin position="165"/>
        <end position="310"/>
    </location>
</feature>
<dbReference type="EMBL" id="KN818226">
    <property type="protein sequence ID" value="KIL69426.1"/>
    <property type="molecule type" value="Genomic_DNA"/>
</dbReference>
<feature type="region of interest" description="Disordered" evidence="4">
    <location>
        <begin position="326"/>
        <end position="376"/>
    </location>
</feature>
<feature type="compositionally biased region" description="Basic residues" evidence="4">
    <location>
        <begin position="1"/>
        <end position="11"/>
    </location>
</feature>